<evidence type="ECO:0000256" key="10">
    <source>
        <dbReference type="ARBA" id="ARBA00032062"/>
    </source>
</evidence>
<evidence type="ECO:0000256" key="4">
    <source>
        <dbReference type="ARBA" id="ARBA00011335"/>
    </source>
</evidence>
<sequence>MWELWTIGLFVYTLLVVRLCFIVPCFSLVKKPTGSTTRWERKSLMVLLGSGGHTGEMLRMLTSVDSLDRLRKITFVVSSGDTSSIVLLEKFAKKKRLTKDTYTILELPRARSVGEGLLSSVKSTIISTFSTFATLSRQGHRIGHPDILMVNGPGTSVPLCLFFTCWNFLGESNTRILYIESLARVKRLSLSGTLCRPLAHRFIVQWAELAGKTNAEYHGILV</sequence>
<protein>
    <recommendedName>
        <fullName evidence="5 11">UDP-N-acetylglucosamine transferase subunit ALG14</fullName>
    </recommendedName>
    <alternativeName>
        <fullName evidence="10 11">Asparagine-linked glycosylation protein 14</fullName>
    </alternativeName>
</protein>
<keyword evidence="8 11" id="KW-1133">Transmembrane helix</keyword>
<dbReference type="GO" id="GO:0031965">
    <property type="term" value="C:nuclear membrane"/>
    <property type="evidence" value="ECO:0007669"/>
    <property type="project" value="UniProtKB-SubCell"/>
</dbReference>
<keyword evidence="9 11" id="KW-0472">Membrane</keyword>
<dbReference type="GO" id="GO:0004577">
    <property type="term" value="F:N-acetylglucosaminyldiphosphodolichol N-acetylglucosaminyltransferase activity"/>
    <property type="evidence" value="ECO:0007669"/>
    <property type="project" value="TreeGrafter"/>
</dbReference>
<dbReference type="PANTHER" id="PTHR12154">
    <property type="entry name" value="GLYCOSYL TRANSFERASE-RELATED"/>
    <property type="match status" value="1"/>
</dbReference>
<dbReference type="Pfam" id="PF08660">
    <property type="entry name" value="Alg14"/>
    <property type="match status" value="1"/>
</dbReference>
<gene>
    <name evidence="11" type="primary">ALG14</name>
    <name evidence="12" type="ORF">CYFA0S_11e02190g</name>
</gene>
<reference evidence="12" key="1">
    <citation type="journal article" date="2014" name="Genome Announc.">
        <title>Genome sequence of the yeast Cyberlindnera fabianii (Hansenula fabianii).</title>
        <authorList>
            <person name="Freel K.C."/>
            <person name="Sarilar V."/>
            <person name="Neuveglise C."/>
            <person name="Devillers H."/>
            <person name="Friedrich A."/>
            <person name="Schacherer J."/>
        </authorList>
    </citation>
    <scope>NUCLEOTIDE SEQUENCE</scope>
    <source>
        <strain evidence="12">YJS4271</strain>
    </source>
</reference>
<feature type="transmembrane region" description="Helical" evidence="11">
    <location>
        <begin position="6"/>
        <end position="29"/>
    </location>
</feature>
<dbReference type="PhylomeDB" id="A0A061B6C5"/>
<evidence type="ECO:0000256" key="1">
    <source>
        <dbReference type="ARBA" id="ARBA00004389"/>
    </source>
</evidence>
<keyword evidence="6 11" id="KW-0812">Transmembrane</keyword>
<dbReference type="PANTHER" id="PTHR12154:SF4">
    <property type="entry name" value="UDP-N-ACETYLGLUCOSAMINE TRANSFERASE SUBUNIT ALG14 HOMOLOG"/>
    <property type="match status" value="1"/>
</dbReference>
<dbReference type="EMBL" id="LK052896">
    <property type="protein sequence ID" value="CDR43238.1"/>
    <property type="molecule type" value="Genomic_DNA"/>
</dbReference>
<comment type="subunit">
    <text evidence="4 11">Heterodimer with ALG13 to form a functional enzyme.</text>
</comment>
<proteinExistence type="inferred from homology"/>
<dbReference type="OrthoDB" id="17098at2759"/>
<keyword evidence="7 11" id="KW-0256">Endoplasmic reticulum</keyword>
<evidence type="ECO:0000256" key="8">
    <source>
        <dbReference type="ARBA" id="ARBA00022989"/>
    </source>
</evidence>
<evidence type="ECO:0000256" key="2">
    <source>
        <dbReference type="ARBA" id="ARBA00004590"/>
    </source>
</evidence>
<evidence type="ECO:0000313" key="12">
    <source>
        <dbReference type="EMBL" id="CDR43238.1"/>
    </source>
</evidence>
<evidence type="ECO:0000256" key="9">
    <source>
        <dbReference type="ARBA" id="ARBA00023136"/>
    </source>
</evidence>
<evidence type="ECO:0000256" key="5">
    <source>
        <dbReference type="ARBA" id="ARBA00017467"/>
    </source>
</evidence>
<evidence type="ECO:0000256" key="3">
    <source>
        <dbReference type="ARBA" id="ARBA00009731"/>
    </source>
</evidence>
<comment type="subcellular location">
    <subcellularLocation>
        <location evidence="1 11">Endoplasmic reticulum membrane</location>
        <topology evidence="1 11">Single-pass membrane protein</topology>
    </subcellularLocation>
    <subcellularLocation>
        <location evidence="2">Nucleus membrane</location>
        <topology evidence="2">Single-pass membrane protein</topology>
    </subcellularLocation>
</comment>
<comment type="function">
    <text evidence="11">Involved in protein N-glycosylation. Essential for the second step of the dolichol-linked oligosaccharide pathway. Anchors the catalytic subunit ALG13 to the ER.</text>
</comment>
<organism evidence="12">
    <name type="scientific">Cyberlindnera fabianii</name>
    <name type="common">Yeast</name>
    <name type="synonym">Hansenula fabianii</name>
    <dbReference type="NCBI Taxonomy" id="36022"/>
    <lineage>
        <taxon>Eukaryota</taxon>
        <taxon>Fungi</taxon>
        <taxon>Dikarya</taxon>
        <taxon>Ascomycota</taxon>
        <taxon>Saccharomycotina</taxon>
        <taxon>Saccharomycetes</taxon>
        <taxon>Phaffomycetales</taxon>
        <taxon>Phaffomycetaceae</taxon>
        <taxon>Cyberlindnera</taxon>
    </lineage>
</organism>
<dbReference type="AlphaFoldDB" id="A0A061B6C5"/>
<name>A0A061B6C5_CYBFA</name>
<comment type="similarity">
    <text evidence="3 11">Belongs to the ALG14 family.</text>
</comment>
<accession>A0A061B6C5</accession>
<dbReference type="GO" id="GO:0043541">
    <property type="term" value="C:UDP-N-acetylglucosamine transferase complex"/>
    <property type="evidence" value="ECO:0007669"/>
    <property type="project" value="TreeGrafter"/>
</dbReference>
<dbReference type="InterPro" id="IPR013969">
    <property type="entry name" value="Oligosacch_biosynth_Alg14"/>
</dbReference>
<evidence type="ECO:0000256" key="11">
    <source>
        <dbReference type="RuleBase" id="RU362127"/>
    </source>
</evidence>
<dbReference type="GO" id="GO:0006488">
    <property type="term" value="P:dolichol-linked oligosaccharide biosynthetic process"/>
    <property type="evidence" value="ECO:0007669"/>
    <property type="project" value="InterPro"/>
</dbReference>
<evidence type="ECO:0000256" key="6">
    <source>
        <dbReference type="ARBA" id="ARBA00022692"/>
    </source>
</evidence>
<evidence type="ECO:0000256" key="7">
    <source>
        <dbReference type="ARBA" id="ARBA00022824"/>
    </source>
</evidence>
<dbReference type="Gene3D" id="3.40.50.2000">
    <property type="entry name" value="Glycogen Phosphorylase B"/>
    <property type="match status" value="1"/>
</dbReference>